<keyword evidence="1" id="KW-0472">Membrane</keyword>
<dbReference type="Pfam" id="PF03729">
    <property type="entry name" value="DUF308"/>
    <property type="match status" value="2"/>
</dbReference>
<evidence type="ECO:0000313" key="3">
    <source>
        <dbReference type="Proteomes" id="UP000033101"/>
    </source>
</evidence>
<feature type="transmembrane region" description="Helical" evidence="1">
    <location>
        <begin position="45"/>
        <end position="69"/>
    </location>
</feature>
<reference evidence="2 3" key="1">
    <citation type="submission" date="2014-07" db="EMBL/GenBank/DDBJ databases">
        <title>Methanogenic archaea and the global carbon cycle.</title>
        <authorList>
            <person name="Henriksen J.R."/>
            <person name="Luke J."/>
            <person name="Reinhart S."/>
            <person name="Benedict M.N."/>
            <person name="Youngblut N.D."/>
            <person name="Metcalf M.E."/>
            <person name="Whitaker R.J."/>
            <person name="Metcalf W.W."/>
        </authorList>
    </citation>
    <scope>NUCLEOTIDE SEQUENCE [LARGE SCALE GENOMIC DNA]</scope>
    <source>
        <strain evidence="2 3">HB-1</strain>
    </source>
</reference>
<dbReference type="InterPro" id="IPR052712">
    <property type="entry name" value="Acid_resist_chaperone_HdeD"/>
</dbReference>
<dbReference type="InterPro" id="IPR005325">
    <property type="entry name" value="DUF308_memb"/>
</dbReference>
<dbReference type="PANTHER" id="PTHR34989">
    <property type="entry name" value="PROTEIN HDED"/>
    <property type="match status" value="1"/>
</dbReference>
<dbReference type="HOGENOM" id="CLU_091585_3_0_2"/>
<organism evidence="2 3">
    <name type="scientific">Methanosarcina horonobensis HB-1 = JCM 15518</name>
    <dbReference type="NCBI Taxonomy" id="1434110"/>
    <lineage>
        <taxon>Archaea</taxon>
        <taxon>Methanobacteriati</taxon>
        <taxon>Methanobacteriota</taxon>
        <taxon>Stenosarchaea group</taxon>
        <taxon>Methanomicrobia</taxon>
        <taxon>Methanosarcinales</taxon>
        <taxon>Methanosarcinaceae</taxon>
        <taxon>Methanosarcina</taxon>
    </lineage>
</organism>
<dbReference type="STRING" id="1434110.MSHOH_1111"/>
<dbReference type="PATRIC" id="fig|1434110.4.peg.1382"/>
<dbReference type="AlphaFoldDB" id="A0A0E3S824"/>
<proteinExistence type="predicted"/>
<feature type="transmembrane region" description="Helical" evidence="1">
    <location>
        <begin position="76"/>
        <end position="94"/>
    </location>
</feature>
<keyword evidence="1" id="KW-0812">Transmembrane</keyword>
<dbReference type="RefSeq" id="WP_048138087.1">
    <property type="nucleotide sequence ID" value="NZ_CP009516.1"/>
</dbReference>
<evidence type="ECO:0000313" key="2">
    <source>
        <dbReference type="EMBL" id="AKB77594.1"/>
    </source>
</evidence>
<name>A0A0E3S824_9EURY</name>
<dbReference type="KEGG" id="mhor:MSHOH_1111"/>
<dbReference type="EMBL" id="CP009516">
    <property type="protein sequence ID" value="AKB77594.1"/>
    <property type="molecule type" value="Genomic_DNA"/>
</dbReference>
<keyword evidence="1" id="KW-1133">Transmembrane helix</keyword>
<feature type="transmembrane region" description="Helical" evidence="1">
    <location>
        <begin position="158"/>
        <end position="177"/>
    </location>
</feature>
<gene>
    <name evidence="2" type="ORF">MSHOH_1111</name>
</gene>
<dbReference type="PANTHER" id="PTHR34989:SF1">
    <property type="entry name" value="PROTEIN HDED"/>
    <property type="match status" value="1"/>
</dbReference>
<dbReference type="GO" id="GO:0005886">
    <property type="term" value="C:plasma membrane"/>
    <property type="evidence" value="ECO:0007669"/>
    <property type="project" value="TreeGrafter"/>
</dbReference>
<evidence type="ECO:0000256" key="1">
    <source>
        <dbReference type="SAM" id="Phobius"/>
    </source>
</evidence>
<accession>A0A0E3S824</accession>
<feature type="transmembrane region" description="Helical" evidence="1">
    <location>
        <begin position="100"/>
        <end position="123"/>
    </location>
</feature>
<feature type="transmembrane region" description="Helical" evidence="1">
    <location>
        <begin position="20"/>
        <end position="39"/>
    </location>
</feature>
<dbReference type="GeneID" id="24830273"/>
<keyword evidence="3" id="KW-1185">Reference proteome</keyword>
<feature type="transmembrane region" description="Helical" evidence="1">
    <location>
        <begin position="130"/>
        <end position="152"/>
    </location>
</feature>
<dbReference type="Proteomes" id="UP000033101">
    <property type="component" value="Chromosome"/>
</dbReference>
<sequence>MEQTAAEHVVVEYEILQVPWWLIVLEGIFAVIIGLFLLFSPVKTTITLVQILGIFWLLGGALSILSLLVDRENLGWKLLSGIMGILIGLLVFVYPLSPFVVLAFFVIILGIWSIVYGAIRVVWALKGGGLGMAVLGLLTIILGILLLINPLAGAVVLPWIYGISLVIGGIAALVGGLRMRSGRSVS</sequence>
<protein>
    <submittedName>
        <fullName evidence="2">Putative membrane protein</fullName>
    </submittedName>
</protein>